<dbReference type="Gene3D" id="3.30.1360.40">
    <property type="match status" value="1"/>
</dbReference>
<dbReference type="Pfam" id="PF02863">
    <property type="entry name" value="Arg_repressor_C"/>
    <property type="match status" value="1"/>
</dbReference>
<dbReference type="Gene3D" id="1.10.10.10">
    <property type="entry name" value="Winged helix-like DNA-binding domain superfamily/Winged helix DNA-binding domain"/>
    <property type="match status" value="1"/>
</dbReference>
<comment type="pathway">
    <text evidence="8">Amino-acid biosynthesis; L-arginine biosynthesis [regulation].</text>
</comment>
<keyword evidence="5 8" id="KW-0805">Transcription regulation</keyword>
<dbReference type="InterPro" id="IPR001669">
    <property type="entry name" value="Arg_repress"/>
</dbReference>
<dbReference type="HAMAP" id="MF_00173">
    <property type="entry name" value="Arg_repressor"/>
    <property type="match status" value="1"/>
</dbReference>
<keyword evidence="6 8" id="KW-0238">DNA-binding</keyword>
<evidence type="ECO:0000313" key="11">
    <source>
        <dbReference type="EMBL" id="UEX90184.1"/>
    </source>
</evidence>
<keyword evidence="12" id="KW-1185">Reference proteome</keyword>
<dbReference type="InterPro" id="IPR020900">
    <property type="entry name" value="Arg_repress_DNA-bd"/>
</dbReference>
<dbReference type="PANTHER" id="PTHR34471:SF1">
    <property type="entry name" value="ARGININE REPRESSOR"/>
    <property type="match status" value="1"/>
</dbReference>
<dbReference type="InterPro" id="IPR020899">
    <property type="entry name" value="Arg_repress_C"/>
</dbReference>
<dbReference type="InterPro" id="IPR036390">
    <property type="entry name" value="WH_DNA-bd_sf"/>
</dbReference>
<reference evidence="11 12" key="1">
    <citation type="journal article" date="2022" name="Pathogens">
        <title>Staphylococcus ratti sp. nov. Isolated from a Lab Rat.</title>
        <authorList>
            <person name="Kovarovic V."/>
            <person name="Sedlacek I."/>
            <person name="Petras P."/>
            <person name="Kralova S."/>
            <person name="Maslanova I."/>
            <person name="Svec P."/>
            <person name="Neumann-Schaal M."/>
            <person name="Botka T."/>
            <person name="Gelbicova T."/>
            <person name="Stankova E."/>
            <person name="Doskar J."/>
            <person name="Pantucek R."/>
        </authorList>
    </citation>
    <scope>NUCLEOTIDE SEQUENCE [LARGE SCALE GENOMIC DNA]</scope>
    <source>
        <strain evidence="11 12">CCM 9025</strain>
    </source>
</reference>
<evidence type="ECO:0000259" key="10">
    <source>
        <dbReference type="Pfam" id="PF02863"/>
    </source>
</evidence>
<gene>
    <name evidence="8" type="primary">argR</name>
    <name evidence="11" type="ORF">LN051_00455</name>
</gene>
<dbReference type="InterPro" id="IPR036388">
    <property type="entry name" value="WH-like_DNA-bd_sf"/>
</dbReference>
<evidence type="ECO:0000256" key="2">
    <source>
        <dbReference type="ARBA" id="ARBA00008316"/>
    </source>
</evidence>
<comment type="function">
    <text evidence="8">Regulates arginine biosynthesis genes.</text>
</comment>
<evidence type="ECO:0000256" key="3">
    <source>
        <dbReference type="ARBA" id="ARBA00022490"/>
    </source>
</evidence>
<evidence type="ECO:0000313" key="12">
    <source>
        <dbReference type="Proteomes" id="UP001197626"/>
    </source>
</evidence>
<protein>
    <recommendedName>
        <fullName evidence="8">Arginine repressor</fullName>
    </recommendedName>
</protein>
<evidence type="ECO:0000256" key="8">
    <source>
        <dbReference type="HAMAP-Rule" id="MF_00173"/>
    </source>
</evidence>
<feature type="domain" description="Arginine repressor C-terminal" evidence="10">
    <location>
        <begin position="87"/>
        <end position="146"/>
    </location>
</feature>
<dbReference type="PANTHER" id="PTHR34471">
    <property type="entry name" value="ARGININE REPRESSOR"/>
    <property type="match status" value="1"/>
</dbReference>
<sequence length="152" mass="17476">MKREERQKLIENIVKHQCIKSKQEVIDIIDARFGIHFSQTTISNDFTQLNIHKLPAQNMPAHYQIIHKNNAKYLKMLKKLYAHEINHISVINNCILIQSSPGFGQTVNFYIDALEIHDIIGTVSGNDTTMIMTQSNDIARLVVNELFPDHPL</sequence>
<dbReference type="SUPFAM" id="SSF46785">
    <property type="entry name" value="Winged helix' DNA-binding domain"/>
    <property type="match status" value="1"/>
</dbReference>
<evidence type="ECO:0000256" key="6">
    <source>
        <dbReference type="ARBA" id="ARBA00023125"/>
    </source>
</evidence>
<evidence type="ECO:0000256" key="7">
    <source>
        <dbReference type="ARBA" id="ARBA00023163"/>
    </source>
</evidence>
<organism evidence="11 12">
    <name type="scientific">Staphylococcus ratti</name>
    <dbReference type="NCBI Taxonomy" id="2892440"/>
    <lineage>
        <taxon>Bacteria</taxon>
        <taxon>Bacillati</taxon>
        <taxon>Bacillota</taxon>
        <taxon>Bacilli</taxon>
        <taxon>Bacillales</taxon>
        <taxon>Staphylococcaceae</taxon>
        <taxon>Staphylococcus</taxon>
    </lineage>
</organism>
<comment type="similarity">
    <text evidence="2 8">Belongs to the ArgR family.</text>
</comment>
<dbReference type="Proteomes" id="UP001197626">
    <property type="component" value="Chromosome"/>
</dbReference>
<feature type="domain" description="Arginine repressor DNA-binding" evidence="9">
    <location>
        <begin position="1"/>
        <end position="67"/>
    </location>
</feature>
<keyword evidence="8" id="KW-0055">Arginine biosynthesis</keyword>
<keyword evidence="7 8" id="KW-0804">Transcription</keyword>
<dbReference type="InterPro" id="IPR036251">
    <property type="entry name" value="Arg_repress_C_sf"/>
</dbReference>
<name>A0ABY3PD71_9STAP</name>
<evidence type="ECO:0000259" key="9">
    <source>
        <dbReference type="Pfam" id="PF01316"/>
    </source>
</evidence>
<accession>A0ABY3PD71</accession>
<dbReference type="RefSeq" id="WP_229292681.1">
    <property type="nucleotide sequence ID" value="NZ_CP086654.1"/>
</dbReference>
<dbReference type="EMBL" id="CP086654">
    <property type="protein sequence ID" value="UEX90184.1"/>
    <property type="molecule type" value="Genomic_DNA"/>
</dbReference>
<proteinExistence type="inferred from homology"/>
<evidence type="ECO:0000256" key="1">
    <source>
        <dbReference type="ARBA" id="ARBA00004496"/>
    </source>
</evidence>
<dbReference type="Pfam" id="PF01316">
    <property type="entry name" value="Arg_repressor"/>
    <property type="match status" value="1"/>
</dbReference>
<dbReference type="PRINTS" id="PR01467">
    <property type="entry name" value="ARGREPRESSOR"/>
</dbReference>
<evidence type="ECO:0000256" key="5">
    <source>
        <dbReference type="ARBA" id="ARBA00023015"/>
    </source>
</evidence>
<keyword evidence="3 8" id="KW-0963">Cytoplasm</keyword>
<keyword evidence="8" id="KW-0028">Amino-acid biosynthesis</keyword>
<keyword evidence="4 8" id="KW-0678">Repressor</keyword>
<dbReference type="SUPFAM" id="SSF55252">
    <property type="entry name" value="C-terminal domain of arginine repressor"/>
    <property type="match status" value="1"/>
</dbReference>
<evidence type="ECO:0000256" key="4">
    <source>
        <dbReference type="ARBA" id="ARBA00022491"/>
    </source>
</evidence>
<comment type="subcellular location">
    <subcellularLocation>
        <location evidence="1 8">Cytoplasm</location>
    </subcellularLocation>
</comment>